<dbReference type="Gene3D" id="1.10.150.50">
    <property type="entry name" value="Transcription Factor, Ets-1"/>
    <property type="match status" value="1"/>
</dbReference>
<dbReference type="OrthoDB" id="203379at2759"/>
<dbReference type="Proteomes" id="UP000037460">
    <property type="component" value="Unassembled WGS sequence"/>
</dbReference>
<protein>
    <submittedName>
        <fullName evidence="5">Gtpase slip-gc</fullName>
    </submittedName>
</protein>
<feature type="region of interest" description="Disordered" evidence="2">
    <location>
        <begin position="77"/>
        <end position="114"/>
    </location>
</feature>
<feature type="domain" description="DUF7605" evidence="4">
    <location>
        <begin position="668"/>
        <end position="839"/>
    </location>
</feature>
<dbReference type="InterPro" id="IPR045063">
    <property type="entry name" value="Dynamin_N"/>
</dbReference>
<comment type="caution">
    <text evidence="5">The sequence shown here is derived from an EMBL/GenBank/DDBJ whole genome shotgun (WGS) entry which is preliminary data.</text>
</comment>
<dbReference type="InterPro" id="IPR027417">
    <property type="entry name" value="P-loop_NTPase"/>
</dbReference>
<sequence length="982" mass="105999">MDALTSASKPADVASWLHAHLPEEEWVNTAADAARESSIDGAALLSMSSDEAASALKVTVFGRKRKLTLLLDKAKSNVTGSSSTGAASSSSAALGSSSSAATSTGSSSASSSADVPSADVLHAAPIDSATCDQALHDEAYALGLCRWAGGALEKLLTKPEHQGWATSEVRASRLRELAALRAQSEELPSVSIVVVGNTGAGKSTLLNAMLGEASILPTNGMRACTACLIEMRYEDSDPVRTPEYRAEIEFLTKEEWDKELSDLLDDLTPNDGPNEGKVSLSVAEDSMAYGSWCKVYAVYGDEFTHSRVRTDRTGPGGRVIYDNPTLESLKAKLRGVRAITHALSTTMHESAKESVAFRRKCERYMDSLKDVHGGSYWPIVKQVRLYSRRWDSLKTGAVLVDAPGVHDDNSARDAVVKRRFKEADAVWIVSNIVRAVNDKTAKDLLGEQFRRQLLMDGQFGSLAFIATQSDVIERAEALRALALPPGTSLRECARARNAYTARRLALDFKAGLREMARDAGEGVAGADRLAAKHSLPVFTVSSVEYQKLRGLRPADGPARVWAELEDTQLPPLIRHVQRQALVRRKALSLRRCEAMRDFALSLLSLLNHEARLPQSVRDAAKAAFDEQAATLSGELEQHTKAAEARIRKAFAEDVAPKLHEGASSAKTAAVETAAKWGISVNEGGLHWATYKATTRRHGVFRINMNEQLVEPIFKAVATQWERSFLTGLSSTLDGLRQSLQGSLGAFHPALLTRLAAARVPDSASSALSGAQTDSLLASLHAKVAEIKTAAQKQQRDLSRSMEPAVQTEMTPGYDDATAEAGTGSHRRRVAKLEAHVERAAPKMFQTATDGVVSKMQALSDGIGQTLRADVVQAARAAMRTAYSPLWDEMEEGTVQARRALVPHVAAALLETKNAVRRLDEELVDVTEQRRQAKRAKQQQEAIELDDDDEVPIDETLAAVENVPPHASAAGTSGSAVKTESRA</sequence>
<accession>A0A0M0JX63</accession>
<dbReference type="PANTHER" id="PTHR36681:SF3">
    <property type="entry name" value="NUCLEAR GTPASE, GERMINAL CENTER-ASSOCIATED, TANDEM DUPLICATE 3"/>
    <property type="match status" value="1"/>
</dbReference>
<feature type="region of interest" description="Disordered" evidence="2">
    <location>
        <begin position="959"/>
        <end position="982"/>
    </location>
</feature>
<dbReference type="PANTHER" id="PTHR36681">
    <property type="entry name" value="NUCLEAR GTPASE, GERMINAL CENTER-ASSOCIATED, TANDEM DUPLICATE 3"/>
    <property type="match status" value="1"/>
</dbReference>
<evidence type="ECO:0000313" key="6">
    <source>
        <dbReference type="Proteomes" id="UP000037460"/>
    </source>
</evidence>
<dbReference type="Pfam" id="PF00350">
    <property type="entry name" value="Dynamin_N"/>
    <property type="match status" value="1"/>
</dbReference>
<name>A0A0M0JX63_9EUKA</name>
<feature type="domain" description="Dynamin N-terminal" evidence="3">
    <location>
        <begin position="192"/>
        <end position="444"/>
    </location>
</feature>
<keyword evidence="6" id="KW-1185">Reference proteome</keyword>
<evidence type="ECO:0000259" key="4">
    <source>
        <dbReference type="Pfam" id="PF24564"/>
    </source>
</evidence>
<evidence type="ECO:0000256" key="1">
    <source>
        <dbReference type="SAM" id="Coils"/>
    </source>
</evidence>
<dbReference type="EMBL" id="JWZX01002079">
    <property type="protein sequence ID" value="KOO31140.1"/>
    <property type="molecule type" value="Genomic_DNA"/>
</dbReference>
<reference evidence="6" key="1">
    <citation type="journal article" date="2015" name="PLoS Genet.">
        <title>Genome Sequence and Transcriptome Analyses of Chrysochromulina tobin: Metabolic Tools for Enhanced Algal Fitness in the Prominent Order Prymnesiales (Haptophyceae).</title>
        <authorList>
            <person name="Hovde B.T."/>
            <person name="Deodato C.R."/>
            <person name="Hunsperger H.M."/>
            <person name="Ryken S.A."/>
            <person name="Yost W."/>
            <person name="Jha R.K."/>
            <person name="Patterson J."/>
            <person name="Monnat R.J. Jr."/>
            <person name="Barlow S.B."/>
            <person name="Starkenburg S.R."/>
            <person name="Cattolico R.A."/>
        </authorList>
    </citation>
    <scope>NUCLEOTIDE SEQUENCE</scope>
    <source>
        <strain evidence="6">CCMP291</strain>
    </source>
</reference>
<evidence type="ECO:0000313" key="5">
    <source>
        <dbReference type="EMBL" id="KOO31140.1"/>
    </source>
</evidence>
<gene>
    <name evidence="5" type="ORF">Ctob_002583</name>
</gene>
<dbReference type="InterPro" id="IPR013761">
    <property type="entry name" value="SAM/pointed_sf"/>
</dbReference>
<keyword evidence="1" id="KW-0175">Coiled coil</keyword>
<feature type="coiled-coil region" evidence="1">
    <location>
        <begin position="908"/>
        <end position="945"/>
    </location>
</feature>
<evidence type="ECO:0000259" key="3">
    <source>
        <dbReference type="Pfam" id="PF00350"/>
    </source>
</evidence>
<evidence type="ECO:0000256" key="2">
    <source>
        <dbReference type="SAM" id="MobiDB-lite"/>
    </source>
</evidence>
<feature type="compositionally biased region" description="Polar residues" evidence="2">
    <location>
        <begin position="969"/>
        <end position="982"/>
    </location>
</feature>
<dbReference type="InterPro" id="IPR056024">
    <property type="entry name" value="DUF7605"/>
</dbReference>
<dbReference type="AlphaFoldDB" id="A0A0M0JX63"/>
<organism evidence="5 6">
    <name type="scientific">Chrysochromulina tobinii</name>
    <dbReference type="NCBI Taxonomy" id="1460289"/>
    <lineage>
        <taxon>Eukaryota</taxon>
        <taxon>Haptista</taxon>
        <taxon>Haptophyta</taxon>
        <taxon>Prymnesiophyceae</taxon>
        <taxon>Prymnesiales</taxon>
        <taxon>Chrysochromulinaceae</taxon>
        <taxon>Chrysochromulina</taxon>
    </lineage>
</organism>
<dbReference type="Gene3D" id="3.40.50.300">
    <property type="entry name" value="P-loop containing nucleotide triphosphate hydrolases"/>
    <property type="match status" value="1"/>
</dbReference>
<proteinExistence type="predicted"/>
<dbReference type="SUPFAM" id="SSF52540">
    <property type="entry name" value="P-loop containing nucleoside triphosphate hydrolases"/>
    <property type="match status" value="2"/>
</dbReference>
<feature type="compositionally biased region" description="Low complexity" evidence="2">
    <location>
        <begin position="79"/>
        <end position="113"/>
    </location>
</feature>
<dbReference type="Pfam" id="PF24564">
    <property type="entry name" value="DUF7605"/>
    <property type="match status" value="1"/>
</dbReference>